<evidence type="ECO:0000313" key="4">
    <source>
        <dbReference type="EMBL" id="ABC45807.1"/>
    </source>
</evidence>
<dbReference type="OrthoDB" id="1523762at2"/>
<evidence type="ECO:0000256" key="1">
    <source>
        <dbReference type="ARBA" id="ARBA00023122"/>
    </source>
</evidence>
<dbReference type="Gene3D" id="3.10.580.10">
    <property type="entry name" value="CBS-domain"/>
    <property type="match status" value="1"/>
</dbReference>
<sequence length="235" mass="25856">MPTPSAACPFPQAPDPMKVREAIHSATPALQSSDSVEKALGLLMEHHVRHLPVVNEDGRLAGIIAEERLMDADGPASSIGALLVGRPVSVPPDAHIFDAARMMVKHDLSTVPVAGSEGQYHGLLRRHDIFDQFAQMLSTRERGAILALEVDPRDYALSKLIHVIEQNEAKVLAVASELPETSTDDIRVTLKLNVKDTSRVRHVLEHNDYHVVAAFGEEGEELEELVDEFVRYLEV</sequence>
<dbReference type="InterPro" id="IPR046342">
    <property type="entry name" value="CBS_dom_sf"/>
</dbReference>
<dbReference type="PANTHER" id="PTHR43080">
    <property type="entry name" value="CBS DOMAIN-CONTAINING PROTEIN CBSX3, MITOCHONDRIAL"/>
    <property type="match status" value="1"/>
</dbReference>
<name>Q2RZX1_SALRD</name>
<dbReference type="STRING" id="309807.SRU_2411"/>
<evidence type="ECO:0000256" key="2">
    <source>
        <dbReference type="PROSITE-ProRule" id="PRU00703"/>
    </source>
</evidence>
<dbReference type="PANTHER" id="PTHR43080:SF2">
    <property type="entry name" value="CBS DOMAIN-CONTAINING PROTEIN"/>
    <property type="match status" value="1"/>
</dbReference>
<protein>
    <submittedName>
        <fullName evidence="4">Acetoin utilization protein, putative</fullName>
    </submittedName>
</protein>
<keyword evidence="5" id="KW-1185">Reference proteome</keyword>
<proteinExistence type="predicted"/>
<dbReference type="InterPro" id="IPR000644">
    <property type="entry name" value="CBS_dom"/>
</dbReference>
<dbReference type="eggNOG" id="COG0517">
    <property type="taxonomic scope" value="Bacteria"/>
</dbReference>
<dbReference type="HOGENOM" id="CLU_102952_0_0_10"/>
<accession>Q2RZX1</accession>
<dbReference type="PROSITE" id="PS51371">
    <property type="entry name" value="CBS"/>
    <property type="match status" value="2"/>
</dbReference>
<dbReference type="EMBL" id="CP000159">
    <property type="protein sequence ID" value="ABC45807.1"/>
    <property type="molecule type" value="Genomic_DNA"/>
</dbReference>
<dbReference type="SUPFAM" id="SSF54631">
    <property type="entry name" value="CBS-domain pair"/>
    <property type="match status" value="1"/>
</dbReference>
<dbReference type="SMART" id="SM00116">
    <property type="entry name" value="CBS"/>
    <property type="match status" value="2"/>
</dbReference>
<dbReference type="Pfam" id="PF00571">
    <property type="entry name" value="CBS"/>
    <property type="match status" value="2"/>
</dbReference>
<organism evidence="4 5">
    <name type="scientific">Salinibacter ruber (strain DSM 13855 / M31)</name>
    <dbReference type="NCBI Taxonomy" id="309807"/>
    <lineage>
        <taxon>Bacteria</taxon>
        <taxon>Pseudomonadati</taxon>
        <taxon>Rhodothermota</taxon>
        <taxon>Rhodothermia</taxon>
        <taxon>Rhodothermales</taxon>
        <taxon>Salinibacteraceae</taxon>
        <taxon>Salinibacter</taxon>
    </lineage>
</organism>
<dbReference type="Proteomes" id="UP000008674">
    <property type="component" value="Chromosome"/>
</dbReference>
<feature type="domain" description="CBS" evidence="3">
    <location>
        <begin position="23"/>
        <end position="82"/>
    </location>
</feature>
<gene>
    <name evidence="4" type="ordered locus">SRU_2411</name>
</gene>
<reference evidence="4 5" key="1">
    <citation type="journal article" date="2005" name="Proc. Natl. Acad. Sci. U.S.A.">
        <title>The genome of Salinibacter ruber: convergence and gene exchange among hyperhalophilic bacteria and archaea.</title>
        <authorList>
            <person name="Mongodin E.F."/>
            <person name="Nelson K.E."/>
            <person name="Daugherty S."/>
            <person name="Deboy R.T."/>
            <person name="Wister J."/>
            <person name="Khouri H."/>
            <person name="Weidman J."/>
            <person name="Walsh D.A."/>
            <person name="Papke R.T."/>
            <person name="Sanchez Perez G."/>
            <person name="Sharma A.K."/>
            <person name="Nesbo C.L."/>
            <person name="MacLeod D."/>
            <person name="Bapteste E."/>
            <person name="Doolittle W.F."/>
            <person name="Charlebois R.L."/>
            <person name="Legault B."/>
            <person name="Rodriguez-Valera F."/>
        </authorList>
    </citation>
    <scope>NUCLEOTIDE SEQUENCE [LARGE SCALE GENOMIC DNA]</scope>
    <source>
        <strain evidence="5">DSM 13855 / CECT 5946 / M31</strain>
    </source>
</reference>
<evidence type="ECO:0000259" key="3">
    <source>
        <dbReference type="PROSITE" id="PS51371"/>
    </source>
</evidence>
<feature type="domain" description="CBS" evidence="3">
    <location>
        <begin position="83"/>
        <end position="139"/>
    </location>
</feature>
<dbReference type="Gene3D" id="3.90.1280.20">
    <property type="match status" value="1"/>
</dbReference>
<dbReference type="AlphaFoldDB" id="Q2RZX1"/>
<keyword evidence="1 2" id="KW-0129">CBS domain</keyword>
<dbReference type="InterPro" id="IPR051257">
    <property type="entry name" value="Diverse_CBS-Domain"/>
</dbReference>
<dbReference type="KEGG" id="sru:SRU_2411"/>
<evidence type="ECO:0000313" key="5">
    <source>
        <dbReference type="Proteomes" id="UP000008674"/>
    </source>
</evidence>
<dbReference type="EnsemblBacteria" id="ABC45807">
    <property type="protein sequence ID" value="ABC45807"/>
    <property type="gene ID" value="SRU_2411"/>
</dbReference>